<evidence type="ECO:0000256" key="7">
    <source>
        <dbReference type="SAM" id="Phobius"/>
    </source>
</evidence>
<dbReference type="Proteomes" id="UP000326939">
    <property type="component" value="Chromosome 12"/>
</dbReference>
<evidence type="ECO:0000256" key="3">
    <source>
        <dbReference type="ARBA" id="ARBA00022692"/>
    </source>
</evidence>
<feature type="transmembrane region" description="Helical" evidence="7">
    <location>
        <begin position="263"/>
        <end position="295"/>
    </location>
</feature>
<feature type="transmembrane region" description="Helical" evidence="7">
    <location>
        <begin position="224"/>
        <end position="242"/>
    </location>
</feature>
<evidence type="ECO:0000313" key="10">
    <source>
        <dbReference type="Proteomes" id="UP000326939"/>
    </source>
</evidence>
<evidence type="ECO:0000313" key="9">
    <source>
        <dbReference type="EMBL" id="KAB5532489.1"/>
    </source>
</evidence>
<dbReference type="EMBL" id="VDCV01000012">
    <property type="protein sequence ID" value="KAB5532489.1"/>
    <property type="molecule type" value="Genomic_DNA"/>
</dbReference>
<dbReference type="PANTHER" id="PTHR32322">
    <property type="entry name" value="INNER MEMBRANE TRANSPORTER"/>
    <property type="match status" value="1"/>
</dbReference>
<evidence type="ECO:0000259" key="8">
    <source>
        <dbReference type="Pfam" id="PF00892"/>
    </source>
</evidence>
<dbReference type="GO" id="GO:0016020">
    <property type="term" value="C:membrane"/>
    <property type="evidence" value="ECO:0007669"/>
    <property type="project" value="UniProtKB-SubCell"/>
</dbReference>
<dbReference type="Pfam" id="PF00892">
    <property type="entry name" value="EamA"/>
    <property type="match status" value="2"/>
</dbReference>
<feature type="transmembrane region" description="Helical" evidence="7">
    <location>
        <begin position="466"/>
        <end position="484"/>
    </location>
</feature>
<dbReference type="PANTHER" id="PTHR32322:SF2">
    <property type="entry name" value="EAMA DOMAIN-CONTAINING PROTEIN"/>
    <property type="match status" value="1"/>
</dbReference>
<evidence type="ECO:0000256" key="1">
    <source>
        <dbReference type="ARBA" id="ARBA00004141"/>
    </source>
</evidence>
<evidence type="ECO:0000256" key="6">
    <source>
        <dbReference type="SAM" id="MobiDB-lite"/>
    </source>
</evidence>
<gene>
    <name evidence="9" type="ORF">DKX38_019159</name>
</gene>
<feature type="domain" description="EamA" evidence="8">
    <location>
        <begin position="367"/>
        <end position="506"/>
    </location>
</feature>
<accession>A0A5N5KQ21</accession>
<keyword evidence="10" id="KW-1185">Reference proteome</keyword>
<name>A0A5N5KQ21_9ROSI</name>
<comment type="subcellular location">
    <subcellularLocation>
        <location evidence="1">Membrane</location>
        <topology evidence="1">Multi-pass membrane protein</topology>
    </subcellularLocation>
</comment>
<keyword evidence="3 7" id="KW-0812">Transmembrane</keyword>
<feature type="transmembrane region" description="Helical" evidence="7">
    <location>
        <begin position="396"/>
        <end position="416"/>
    </location>
</feature>
<dbReference type="AlphaFoldDB" id="A0A5N5KQ21"/>
<dbReference type="InterPro" id="IPR000620">
    <property type="entry name" value="EamA_dom"/>
</dbReference>
<dbReference type="GO" id="GO:0009507">
    <property type="term" value="C:chloroplast"/>
    <property type="evidence" value="ECO:0007669"/>
    <property type="project" value="TreeGrafter"/>
</dbReference>
<keyword evidence="4 7" id="KW-1133">Transmembrane helix</keyword>
<comment type="caution">
    <text evidence="9">The sequence shown here is derived from an EMBL/GenBank/DDBJ whole genome shotgun (WGS) entry which is preliminary data.</text>
</comment>
<protein>
    <recommendedName>
        <fullName evidence="8">EamA domain-containing protein</fullName>
    </recommendedName>
</protein>
<comment type="similarity">
    <text evidence="2">Belongs to the drug/metabolite transporter (DMT) superfamily. Plant drug/metabolite exporter (P-DME) (TC 2.A.7.4) family.</text>
</comment>
<reference evidence="10" key="1">
    <citation type="journal article" date="2019" name="Gigascience">
        <title>De novo genome assembly of the endangered Acer yangbiense, a plant species with extremely small populations endemic to Yunnan Province, China.</title>
        <authorList>
            <person name="Yang J."/>
            <person name="Wariss H.M."/>
            <person name="Tao L."/>
            <person name="Zhang R."/>
            <person name="Yun Q."/>
            <person name="Hollingsworth P."/>
            <person name="Dao Z."/>
            <person name="Luo G."/>
            <person name="Guo H."/>
            <person name="Ma Y."/>
            <person name="Sun W."/>
        </authorList>
    </citation>
    <scope>NUCLEOTIDE SEQUENCE [LARGE SCALE GENOMIC DNA]</scope>
    <source>
        <strain evidence="10">cv. br00</strain>
    </source>
</reference>
<feature type="compositionally biased region" description="Low complexity" evidence="6">
    <location>
        <begin position="62"/>
        <end position="79"/>
    </location>
</feature>
<dbReference type="InterPro" id="IPR037185">
    <property type="entry name" value="EmrE-like"/>
</dbReference>
<evidence type="ECO:0000256" key="5">
    <source>
        <dbReference type="ARBA" id="ARBA00023136"/>
    </source>
</evidence>
<sequence>MEGSLSLFSASSLTSCSILLPASTASASLSLSHPHFSYEYPLKFPHLSQRASPNHAFGFPLSPSSSYSTTTTTTTTSQRSRSRHANFISRCSTSNSRKAELELESSSSPSQPVDDDDGDLGCVATDLDLECLVSEPNLDAPLIQLSSTEKGETATKSLIETITETAVLVSPFFFWGTSMVAMKEVLPLTGPFFVSSFRLIPAGLLLVAFAGFKGRPLPSGLTAWLTISLFALVDASCFQGFLAQGLQRTSAGLGSVIIDSQPLTVAILANLLFGESIGIVGTSGLVLGVIGLLLLEVHQLQLELGKLEVTSMDCHESESFRLSRTKMKSIFCSFRISSVEEEFSIGKEKGELPTLAFDESNFSLWGSGEWWMLLAAQSMAVGTVMVRWVSKYSDPVMATGWHMVIGGLPLLAISVLNHDPAFSLSLKDLTASDILALLYTSIFGSAISYGVYFYNATKGSLTKLSSLTFLTPMFASIFGFLYLGETFSPLQLAGATVTVVAIYMVNYRNSNE</sequence>
<proteinExistence type="inferred from homology"/>
<feature type="transmembrane region" description="Helical" evidence="7">
    <location>
        <begin position="490"/>
        <end position="507"/>
    </location>
</feature>
<feature type="transmembrane region" description="Helical" evidence="7">
    <location>
        <begin position="436"/>
        <end position="454"/>
    </location>
</feature>
<feature type="domain" description="EamA" evidence="8">
    <location>
        <begin position="169"/>
        <end position="295"/>
    </location>
</feature>
<feature type="region of interest" description="Disordered" evidence="6">
    <location>
        <begin position="62"/>
        <end position="86"/>
    </location>
</feature>
<organism evidence="9 10">
    <name type="scientific">Salix brachista</name>
    <dbReference type="NCBI Taxonomy" id="2182728"/>
    <lineage>
        <taxon>Eukaryota</taxon>
        <taxon>Viridiplantae</taxon>
        <taxon>Streptophyta</taxon>
        <taxon>Embryophyta</taxon>
        <taxon>Tracheophyta</taxon>
        <taxon>Spermatophyta</taxon>
        <taxon>Magnoliopsida</taxon>
        <taxon>eudicotyledons</taxon>
        <taxon>Gunneridae</taxon>
        <taxon>Pentapetalae</taxon>
        <taxon>rosids</taxon>
        <taxon>fabids</taxon>
        <taxon>Malpighiales</taxon>
        <taxon>Salicaceae</taxon>
        <taxon>Saliceae</taxon>
        <taxon>Salix</taxon>
    </lineage>
</organism>
<keyword evidence="5 7" id="KW-0472">Membrane</keyword>
<dbReference type="InterPro" id="IPR050638">
    <property type="entry name" value="AA-Vitamin_Transporters"/>
</dbReference>
<evidence type="ECO:0000256" key="4">
    <source>
        <dbReference type="ARBA" id="ARBA00022989"/>
    </source>
</evidence>
<feature type="transmembrane region" description="Helical" evidence="7">
    <location>
        <begin position="192"/>
        <end position="212"/>
    </location>
</feature>
<dbReference type="SUPFAM" id="SSF103481">
    <property type="entry name" value="Multidrug resistance efflux transporter EmrE"/>
    <property type="match status" value="2"/>
</dbReference>
<evidence type="ECO:0000256" key="2">
    <source>
        <dbReference type="ARBA" id="ARBA00007635"/>
    </source>
</evidence>